<reference evidence="2" key="1">
    <citation type="submission" date="2020-12" db="EMBL/GenBank/DDBJ databases">
        <title>Geomonas sp. Red875, isolated from river sediment.</title>
        <authorList>
            <person name="Xu Z."/>
            <person name="Zhang Z."/>
            <person name="Masuda Y."/>
            <person name="Itoh H."/>
            <person name="Senoo K."/>
        </authorList>
    </citation>
    <scope>NUCLEOTIDE SEQUENCE</scope>
    <source>
        <strain evidence="2">Red875</strain>
    </source>
</reference>
<dbReference type="Pfam" id="PF09656">
    <property type="entry name" value="PGPGW"/>
    <property type="match status" value="1"/>
</dbReference>
<feature type="transmembrane region" description="Helical" evidence="1">
    <location>
        <begin position="9"/>
        <end position="28"/>
    </location>
</feature>
<sequence length="70" mass="7678">MAARRWKKLVVAIIGGVGLTAGVAMIFLPGPAIVVIPASLAILASEFEWAQKLLQRFREWVKMKAKKMGN</sequence>
<protein>
    <submittedName>
        <fullName evidence="2">PGPGW domain-containing protein</fullName>
    </submittedName>
</protein>
<keyword evidence="1" id="KW-1133">Transmembrane helix</keyword>
<proteinExistence type="predicted"/>
<evidence type="ECO:0000256" key="1">
    <source>
        <dbReference type="SAM" id="Phobius"/>
    </source>
</evidence>
<accession>A0A8J7JAA0</accession>
<dbReference type="InterPro" id="IPR019099">
    <property type="entry name" value="Uncharacterised_PGPGW_TM"/>
</dbReference>
<keyword evidence="1" id="KW-0472">Membrane</keyword>
<dbReference type="RefSeq" id="WP_199382622.1">
    <property type="nucleotide sequence ID" value="NZ_JAEMHM010000003.1"/>
</dbReference>
<gene>
    <name evidence="2" type="ORF">JFN93_03535</name>
</gene>
<feature type="transmembrane region" description="Helical" evidence="1">
    <location>
        <begin position="34"/>
        <end position="54"/>
    </location>
</feature>
<keyword evidence="3" id="KW-1185">Reference proteome</keyword>
<keyword evidence="1" id="KW-0812">Transmembrane</keyword>
<comment type="caution">
    <text evidence="2">The sequence shown here is derived from an EMBL/GenBank/DDBJ whole genome shotgun (WGS) entry which is preliminary data.</text>
</comment>
<organism evidence="2 3">
    <name type="scientific">Geomesophilobacter sediminis</name>
    <dbReference type="NCBI Taxonomy" id="2798584"/>
    <lineage>
        <taxon>Bacteria</taxon>
        <taxon>Pseudomonadati</taxon>
        <taxon>Thermodesulfobacteriota</taxon>
        <taxon>Desulfuromonadia</taxon>
        <taxon>Geobacterales</taxon>
        <taxon>Geobacteraceae</taxon>
        <taxon>Geomesophilobacter</taxon>
    </lineage>
</organism>
<dbReference type="Proteomes" id="UP000636888">
    <property type="component" value="Unassembled WGS sequence"/>
</dbReference>
<evidence type="ECO:0000313" key="3">
    <source>
        <dbReference type="Proteomes" id="UP000636888"/>
    </source>
</evidence>
<dbReference type="EMBL" id="JAEMHM010000003">
    <property type="protein sequence ID" value="MBJ6723771.1"/>
    <property type="molecule type" value="Genomic_DNA"/>
</dbReference>
<dbReference type="AlphaFoldDB" id="A0A8J7JAA0"/>
<evidence type="ECO:0000313" key="2">
    <source>
        <dbReference type="EMBL" id="MBJ6723771.1"/>
    </source>
</evidence>
<name>A0A8J7JAA0_9BACT</name>